<dbReference type="InterPro" id="IPR017871">
    <property type="entry name" value="ABC_transporter-like_CS"/>
</dbReference>
<keyword evidence="3" id="KW-1003">Cell membrane</keyword>
<dbReference type="GO" id="GO:0005524">
    <property type="term" value="F:ATP binding"/>
    <property type="evidence" value="ECO:0007669"/>
    <property type="project" value="UniProtKB-KW"/>
</dbReference>
<dbReference type="Pfam" id="PF00027">
    <property type="entry name" value="cNMP_binding"/>
    <property type="match status" value="2"/>
</dbReference>
<sequence length="1006" mass="112126">MNNAGLIELLKNSQIFGFLDEEILVSLSEKFSLEFFSHGEPILHEEETNKDLYVVYSGKANVVMRDGARTKTIATYRRGNYFGENAILEKEVKTHDIVAIGDVVLAKLSYDDFKTLCIQNQEFENFLQVYSGNQALQAFFKNFGSFGSLTAKETSNWLFELNYENIRSDGEIVFSEGEEGDKFYIIAAGAVEVSKNINGNDVVLTTLVAGKFFGEMALISDTPRAATIKCLGDTQLVSIDKDHFKHMINSNPALSSKINNIIEMYKASGVPKDAFLQKSLEKSRVGNIQEEEINEGLDGFNLITANTPLSSMSACALMLMSYYGVKVDRDYVHDYINRIDYSLLEDIFNDVAFMNATAINLKYSALKKIKEPFITKLNDISIIVYGFEKNIYKVIDPSKGFLNLHKNVFKKFYDGEVMLVDKPSKNSNENKKITLHSFLETLLPYKKILAEILTISLFISILSLLPPIFIRILIDDVLVQNNENMLIVIMVSLIVVAIFTGLLNALRSYLQFFLSSKLQVEILGRAYSHLISLPLSYFHNRNTGQIMSSLEDGRVVERHLSQVIFIVLIDGITALAFTFALAIGNIKLFLIFSGFVLIFGGAVFTATYYARQYLPKTLSRNASTDPHTIESINNISVIKTFNAANFNKKIWEEMFINKLRNLNKSITINSVSNSAITAMKTLTIAVVLGYASMLALSNEISIGEALAFNMIAMLALTPLGNIIQIYNEIYAADDLSSGLNKIYSVESESGLNDKKKPDLYLSKADVEFKNVSFSYEKDSKKIISNFNLQVEHGEYVAILGRIGSGKSTLINLLTRSFNPDKGTIFLDNKDISQVKLASLRSHIGVVFQDTNLFMGTIRSNISIGMQNATLAQVVEAATLAGAHDFIINMPKGYDSQVGEKGMGLSGGEKRLIAIARALVSNPPILIMDEPTNDLDSETEQTFKDNLKTIGFGRTMFIITHKSSLIRDADKIVVMDEGTVVESGKHLDLIADRGYYFYLSAKQIELS</sequence>
<dbReference type="PANTHER" id="PTHR24221">
    <property type="entry name" value="ATP-BINDING CASSETTE SUB-FAMILY B"/>
    <property type="match status" value="1"/>
</dbReference>
<evidence type="ECO:0000256" key="3">
    <source>
        <dbReference type="ARBA" id="ARBA00022475"/>
    </source>
</evidence>
<keyword evidence="2" id="KW-0813">Transport</keyword>
<feature type="domain" description="Peptidase C39" evidence="15">
    <location>
        <begin position="304"/>
        <end position="420"/>
    </location>
</feature>
<dbReference type="Gene3D" id="3.40.50.300">
    <property type="entry name" value="P-loop containing nucleotide triphosphate hydrolases"/>
    <property type="match status" value="1"/>
</dbReference>
<evidence type="ECO:0000256" key="9">
    <source>
        <dbReference type="ARBA" id="ARBA00023136"/>
    </source>
</evidence>
<evidence type="ECO:0000256" key="10">
    <source>
        <dbReference type="ARBA" id="ARBA00043264"/>
    </source>
</evidence>
<dbReference type="PANTHER" id="PTHR24221:SF654">
    <property type="entry name" value="ATP-BINDING CASSETTE SUB-FAMILY B MEMBER 6"/>
    <property type="match status" value="1"/>
</dbReference>
<evidence type="ECO:0000256" key="8">
    <source>
        <dbReference type="ARBA" id="ARBA00022989"/>
    </source>
</evidence>
<evidence type="ECO:0000313" key="16">
    <source>
        <dbReference type="EMBL" id="QSZ41883.1"/>
    </source>
</evidence>
<dbReference type="SUPFAM" id="SSF51206">
    <property type="entry name" value="cAMP-binding domain-like"/>
    <property type="match status" value="2"/>
</dbReference>
<dbReference type="FunFam" id="3.40.50.300:FF:000221">
    <property type="entry name" value="Multidrug ABC transporter ATP-binding protein"/>
    <property type="match status" value="1"/>
</dbReference>
<reference evidence="16" key="2">
    <citation type="submission" date="2021-04" db="EMBL/GenBank/DDBJ databases">
        <title>Isolation and characterization of a novel species of the genus Sulfurimonas.</title>
        <authorList>
            <person name="Fukui M."/>
        </authorList>
    </citation>
    <scope>NUCLEOTIDE SEQUENCE</scope>
    <source>
        <strain evidence="16">H1576</strain>
    </source>
</reference>
<dbReference type="GO" id="GO:0015031">
    <property type="term" value="P:protein transport"/>
    <property type="evidence" value="ECO:0007669"/>
    <property type="project" value="UniProtKB-KW"/>
</dbReference>
<dbReference type="GO" id="GO:0005886">
    <property type="term" value="C:plasma membrane"/>
    <property type="evidence" value="ECO:0007669"/>
    <property type="project" value="UniProtKB-SubCell"/>
</dbReference>
<dbReference type="Gene3D" id="3.90.70.10">
    <property type="entry name" value="Cysteine proteinases"/>
    <property type="match status" value="1"/>
</dbReference>
<dbReference type="SMART" id="SM00100">
    <property type="entry name" value="cNMP"/>
    <property type="match status" value="2"/>
</dbReference>
<evidence type="ECO:0000259" key="13">
    <source>
        <dbReference type="PROSITE" id="PS50893"/>
    </source>
</evidence>
<evidence type="ECO:0000256" key="11">
    <source>
        <dbReference type="SAM" id="Phobius"/>
    </source>
</evidence>
<evidence type="ECO:0000256" key="5">
    <source>
        <dbReference type="ARBA" id="ARBA00022741"/>
    </source>
</evidence>
<keyword evidence="4 11" id="KW-0812">Transmembrane</keyword>
<evidence type="ECO:0000256" key="2">
    <source>
        <dbReference type="ARBA" id="ARBA00022448"/>
    </source>
</evidence>
<dbReference type="InterPro" id="IPR000595">
    <property type="entry name" value="cNMP-bd_dom"/>
</dbReference>
<dbReference type="SUPFAM" id="SSF90123">
    <property type="entry name" value="ABC transporter transmembrane region"/>
    <property type="match status" value="1"/>
</dbReference>
<evidence type="ECO:0000256" key="4">
    <source>
        <dbReference type="ARBA" id="ARBA00022692"/>
    </source>
</evidence>
<feature type="transmembrane region" description="Helical" evidence="11">
    <location>
        <begin position="486"/>
        <end position="506"/>
    </location>
</feature>
<dbReference type="InterPro" id="IPR036640">
    <property type="entry name" value="ABC1_TM_sf"/>
</dbReference>
<dbReference type="PROSITE" id="PS00889">
    <property type="entry name" value="CNMP_BINDING_2"/>
    <property type="match status" value="1"/>
</dbReference>
<dbReference type="PRINTS" id="PR00103">
    <property type="entry name" value="CAMPKINASE"/>
</dbReference>
<dbReference type="GO" id="GO:0043213">
    <property type="term" value="P:bacteriocin transport"/>
    <property type="evidence" value="ECO:0007669"/>
    <property type="project" value="UniProtKB-KW"/>
</dbReference>
<accession>A0A975B0J2</accession>
<dbReference type="Pfam" id="PF03412">
    <property type="entry name" value="Peptidase_C39"/>
    <property type="match status" value="1"/>
</dbReference>
<dbReference type="Gene3D" id="1.20.1560.10">
    <property type="entry name" value="ABC transporter type 1, transmembrane domain"/>
    <property type="match status" value="1"/>
</dbReference>
<keyword evidence="5" id="KW-0547">Nucleotide-binding</keyword>
<dbReference type="SMART" id="SM00382">
    <property type="entry name" value="AAA"/>
    <property type="match status" value="1"/>
</dbReference>
<evidence type="ECO:0000256" key="7">
    <source>
        <dbReference type="ARBA" id="ARBA00022927"/>
    </source>
</evidence>
<dbReference type="GO" id="GO:0006508">
    <property type="term" value="P:proteolysis"/>
    <property type="evidence" value="ECO:0007669"/>
    <property type="project" value="InterPro"/>
</dbReference>
<dbReference type="Gene3D" id="2.60.120.10">
    <property type="entry name" value="Jelly Rolls"/>
    <property type="match status" value="2"/>
</dbReference>
<evidence type="ECO:0000256" key="1">
    <source>
        <dbReference type="ARBA" id="ARBA00004651"/>
    </source>
</evidence>
<dbReference type="PROSITE" id="PS50042">
    <property type="entry name" value="CNMP_BINDING_3"/>
    <property type="match status" value="2"/>
</dbReference>
<dbReference type="PROSITE" id="PS00211">
    <property type="entry name" value="ABC_TRANSPORTER_1"/>
    <property type="match status" value="1"/>
</dbReference>
<dbReference type="InterPro" id="IPR014710">
    <property type="entry name" value="RmlC-like_jellyroll"/>
</dbReference>
<organism evidence="16 17">
    <name type="scientific">Sulfurimonas aquatica</name>
    <dbReference type="NCBI Taxonomy" id="2672570"/>
    <lineage>
        <taxon>Bacteria</taxon>
        <taxon>Pseudomonadati</taxon>
        <taxon>Campylobacterota</taxon>
        <taxon>Epsilonproteobacteria</taxon>
        <taxon>Campylobacterales</taxon>
        <taxon>Sulfurimonadaceae</taxon>
        <taxon>Sulfurimonas</taxon>
    </lineage>
</organism>
<dbReference type="Pfam" id="PF00005">
    <property type="entry name" value="ABC_tran"/>
    <property type="match status" value="1"/>
</dbReference>
<keyword evidence="8 11" id="KW-1133">Transmembrane helix</keyword>
<dbReference type="InterPro" id="IPR003439">
    <property type="entry name" value="ABC_transporter-like_ATP-bd"/>
</dbReference>
<dbReference type="GO" id="GO:0034040">
    <property type="term" value="F:ATPase-coupled lipid transmembrane transporter activity"/>
    <property type="evidence" value="ECO:0007669"/>
    <property type="project" value="TreeGrafter"/>
</dbReference>
<feature type="transmembrane region" description="Helical" evidence="11">
    <location>
        <begin position="563"/>
        <end position="583"/>
    </location>
</feature>
<name>A0A975B0J2_9BACT</name>
<evidence type="ECO:0000259" key="12">
    <source>
        <dbReference type="PROSITE" id="PS50042"/>
    </source>
</evidence>
<feature type="transmembrane region" description="Helical" evidence="11">
    <location>
        <begin position="452"/>
        <end position="474"/>
    </location>
</feature>
<keyword evidence="9 11" id="KW-0472">Membrane</keyword>
<gene>
    <name evidence="16" type="ORF">GJV85_07105</name>
</gene>
<dbReference type="GO" id="GO:0140359">
    <property type="term" value="F:ABC-type transporter activity"/>
    <property type="evidence" value="ECO:0007669"/>
    <property type="project" value="InterPro"/>
</dbReference>
<reference evidence="16" key="1">
    <citation type="submission" date="2019-11" db="EMBL/GenBank/DDBJ databases">
        <authorList>
            <person name="Kojima H."/>
        </authorList>
    </citation>
    <scope>NUCLEOTIDE SEQUENCE</scope>
    <source>
        <strain evidence="16">H1576</strain>
    </source>
</reference>
<dbReference type="InterPro" id="IPR005074">
    <property type="entry name" value="Peptidase_C39"/>
</dbReference>
<evidence type="ECO:0000259" key="15">
    <source>
        <dbReference type="PROSITE" id="PS50990"/>
    </source>
</evidence>
<dbReference type="RefSeq" id="WP_207560701.1">
    <property type="nucleotide sequence ID" value="NZ_CP046072.1"/>
</dbReference>
<dbReference type="InterPro" id="IPR039421">
    <property type="entry name" value="Type_1_exporter"/>
</dbReference>
<dbReference type="SUPFAM" id="SSF52540">
    <property type="entry name" value="P-loop containing nucleoside triphosphate hydrolases"/>
    <property type="match status" value="1"/>
</dbReference>
<dbReference type="PROSITE" id="PS50893">
    <property type="entry name" value="ABC_TRANSPORTER_2"/>
    <property type="match status" value="1"/>
</dbReference>
<feature type="domain" description="ABC transmembrane type-1" evidence="14">
    <location>
        <begin position="452"/>
        <end position="731"/>
    </location>
</feature>
<evidence type="ECO:0000313" key="17">
    <source>
        <dbReference type="Proteomes" id="UP000671852"/>
    </source>
</evidence>
<dbReference type="PROSITE" id="PS50990">
    <property type="entry name" value="PEPTIDASE_C39"/>
    <property type="match status" value="1"/>
</dbReference>
<dbReference type="InterPro" id="IPR018490">
    <property type="entry name" value="cNMP-bd_dom_sf"/>
</dbReference>
<dbReference type="EMBL" id="CP046072">
    <property type="protein sequence ID" value="QSZ41883.1"/>
    <property type="molecule type" value="Genomic_DNA"/>
</dbReference>
<dbReference type="InterPro" id="IPR011527">
    <property type="entry name" value="ABC1_TM_dom"/>
</dbReference>
<feature type="domain" description="Cyclic nucleotide-binding" evidence="12">
    <location>
        <begin position="15"/>
        <end position="116"/>
    </location>
</feature>
<keyword evidence="7" id="KW-0653">Protein transport</keyword>
<keyword evidence="10" id="KW-0080">Bacteriocin transport</keyword>
<dbReference type="Proteomes" id="UP000671852">
    <property type="component" value="Chromosome"/>
</dbReference>
<dbReference type="InterPro" id="IPR018488">
    <property type="entry name" value="cNMP-bd_CS"/>
</dbReference>
<dbReference type="GO" id="GO:0008233">
    <property type="term" value="F:peptidase activity"/>
    <property type="evidence" value="ECO:0007669"/>
    <property type="project" value="InterPro"/>
</dbReference>
<evidence type="ECO:0000256" key="6">
    <source>
        <dbReference type="ARBA" id="ARBA00022840"/>
    </source>
</evidence>
<dbReference type="CDD" id="cd00038">
    <property type="entry name" value="CAP_ED"/>
    <property type="match status" value="2"/>
</dbReference>
<dbReference type="KEGG" id="saqt:GJV85_07105"/>
<protein>
    <submittedName>
        <fullName evidence="16">Cyclic nucleotide-binding domain-containing protein</fullName>
    </submittedName>
</protein>
<feature type="domain" description="ABC transporter" evidence="13">
    <location>
        <begin position="766"/>
        <end position="1001"/>
    </location>
</feature>
<dbReference type="AlphaFoldDB" id="A0A975B0J2"/>
<dbReference type="InterPro" id="IPR003593">
    <property type="entry name" value="AAA+_ATPase"/>
</dbReference>
<feature type="domain" description="Cyclic nucleotide-binding" evidence="12">
    <location>
        <begin position="145"/>
        <end position="248"/>
    </location>
</feature>
<feature type="transmembrane region" description="Helical" evidence="11">
    <location>
        <begin position="589"/>
        <end position="610"/>
    </location>
</feature>
<keyword evidence="6" id="KW-0067">ATP-binding</keyword>
<dbReference type="GO" id="GO:0016887">
    <property type="term" value="F:ATP hydrolysis activity"/>
    <property type="evidence" value="ECO:0007669"/>
    <property type="project" value="InterPro"/>
</dbReference>
<evidence type="ECO:0000259" key="14">
    <source>
        <dbReference type="PROSITE" id="PS50929"/>
    </source>
</evidence>
<proteinExistence type="predicted"/>
<dbReference type="PROSITE" id="PS50929">
    <property type="entry name" value="ABC_TM1F"/>
    <property type="match status" value="1"/>
</dbReference>
<dbReference type="Pfam" id="PF00664">
    <property type="entry name" value="ABC_membrane"/>
    <property type="match status" value="1"/>
</dbReference>
<keyword evidence="17" id="KW-1185">Reference proteome</keyword>
<comment type="subcellular location">
    <subcellularLocation>
        <location evidence="1">Cell membrane</location>
        <topology evidence="1">Multi-pass membrane protein</topology>
    </subcellularLocation>
</comment>
<dbReference type="InterPro" id="IPR027417">
    <property type="entry name" value="P-loop_NTPase"/>
</dbReference>